<accession>A0A177NP07</accession>
<dbReference type="SUPFAM" id="SSF141371">
    <property type="entry name" value="PilZ domain-like"/>
    <property type="match status" value="1"/>
</dbReference>
<dbReference type="Pfam" id="PF07238">
    <property type="entry name" value="PilZ"/>
    <property type="match status" value="1"/>
</dbReference>
<proteinExistence type="predicted"/>
<reference evidence="3" key="1">
    <citation type="submission" date="2016-03" db="EMBL/GenBank/DDBJ databases">
        <authorList>
            <person name="Heylen K."/>
            <person name="De Vos P."/>
            <person name="Vekeman B."/>
        </authorList>
    </citation>
    <scope>NUCLEOTIDE SEQUENCE [LARGE SCALE GENOMIC DNA]</scope>
    <source>
        <strain evidence="3">R-45383</strain>
    </source>
</reference>
<dbReference type="GO" id="GO:0035438">
    <property type="term" value="F:cyclic-di-GMP binding"/>
    <property type="evidence" value="ECO:0007669"/>
    <property type="project" value="InterPro"/>
</dbReference>
<evidence type="ECO:0000313" key="2">
    <source>
        <dbReference type="EMBL" id="OAI19592.1"/>
    </source>
</evidence>
<comment type="caution">
    <text evidence="2">The sequence shown here is derived from an EMBL/GenBank/DDBJ whole genome shotgun (WGS) entry which is preliminary data.</text>
</comment>
<dbReference type="Proteomes" id="UP000077628">
    <property type="component" value="Unassembled WGS sequence"/>
</dbReference>
<dbReference type="STRING" id="702114.A1355_04385"/>
<sequence>MAFEKSEDKRRFQRIFYHAGAVLTGPDGPLACKIADLSLRGCLLRFDQAWTAGLGGDYTLSFELSDDAAIKMAVSATHAEDGQVGFKCEHIDIESISYLRRLVELNLGDSELLERDLAALGDFS</sequence>
<feature type="domain" description="PilZ" evidence="1">
    <location>
        <begin position="8"/>
        <end position="104"/>
    </location>
</feature>
<dbReference type="InterPro" id="IPR027021">
    <property type="entry name" value="C-di-GMP_BP_PA4608"/>
</dbReference>
<evidence type="ECO:0000313" key="3">
    <source>
        <dbReference type="Proteomes" id="UP000077628"/>
    </source>
</evidence>
<organism evidence="2 3">
    <name type="scientific">Methylomonas koyamae</name>
    <dbReference type="NCBI Taxonomy" id="702114"/>
    <lineage>
        <taxon>Bacteria</taxon>
        <taxon>Pseudomonadati</taxon>
        <taxon>Pseudomonadota</taxon>
        <taxon>Gammaproteobacteria</taxon>
        <taxon>Methylococcales</taxon>
        <taxon>Methylococcaceae</taxon>
        <taxon>Methylomonas</taxon>
    </lineage>
</organism>
<dbReference type="RefSeq" id="WP_064028014.1">
    <property type="nucleotide sequence ID" value="NZ_LUUK01000156.1"/>
</dbReference>
<keyword evidence="3" id="KW-1185">Reference proteome</keyword>
<dbReference type="Gene3D" id="2.40.10.220">
    <property type="entry name" value="predicted glycosyltransferase like domains"/>
    <property type="match status" value="1"/>
</dbReference>
<name>A0A177NP07_9GAMM</name>
<dbReference type="InterPro" id="IPR009875">
    <property type="entry name" value="PilZ_domain"/>
</dbReference>
<protein>
    <submittedName>
        <fullName evidence="2">Pilus assembly protein PilZ</fullName>
    </submittedName>
</protein>
<dbReference type="EMBL" id="LUUK01000156">
    <property type="protein sequence ID" value="OAI19592.1"/>
    <property type="molecule type" value="Genomic_DNA"/>
</dbReference>
<evidence type="ECO:0000259" key="1">
    <source>
        <dbReference type="Pfam" id="PF07238"/>
    </source>
</evidence>
<gene>
    <name evidence="2" type="ORF">A1355_04385</name>
</gene>
<dbReference type="PIRSF" id="PIRSF028141">
    <property type="entry name" value="C-di-GMP_BP_PA4608"/>
    <property type="match status" value="1"/>
</dbReference>
<dbReference type="AlphaFoldDB" id="A0A177NP07"/>
<feature type="non-terminal residue" evidence="2">
    <location>
        <position position="124"/>
    </location>
</feature>
<dbReference type="OrthoDB" id="5298508at2"/>